<dbReference type="InterPro" id="IPR011701">
    <property type="entry name" value="MFS"/>
</dbReference>
<feature type="transmembrane region" description="Helical" evidence="1">
    <location>
        <begin position="638"/>
        <end position="657"/>
    </location>
</feature>
<feature type="transmembrane region" description="Helical" evidence="1">
    <location>
        <begin position="386"/>
        <end position="410"/>
    </location>
</feature>
<reference evidence="2" key="1">
    <citation type="submission" date="2023-04" db="EMBL/GenBank/DDBJ databases">
        <title>Phytophthora lilii NBRC 32176.</title>
        <authorList>
            <person name="Ichikawa N."/>
            <person name="Sato H."/>
            <person name="Tonouchi N."/>
        </authorList>
    </citation>
    <scope>NUCLEOTIDE SEQUENCE</scope>
    <source>
        <strain evidence="2">NBRC 32176</strain>
    </source>
</reference>
<dbReference type="EMBL" id="BSXW01000203">
    <property type="protein sequence ID" value="GMF14630.1"/>
    <property type="molecule type" value="Genomic_DNA"/>
</dbReference>
<feature type="transmembrane region" description="Helical" evidence="1">
    <location>
        <begin position="106"/>
        <end position="128"/>
    </location>
</feature>
<dbReference type="InterPro" id="IPR036259">
    <property type="entry name" value="MFS_trans_sf"/>
</dbReference>
<feature type="transmembrane region" description="Helical" evidence="1">
    <location>
        <begin position="199"/>
        <end position="218"/>
    </location>
</feature>
<feature type="transmembrane region" description="Helical" evidence="1">
    <location>
        <begin position="596"/>
        <end position="618"/>
    </location>
</feature>
<dbReference type="Pfam" id="PF07690">
    <property type="entry name" value="MFS_1"/>
    <property type="match status" value="2"/>
</dbReference>
<dbReference type="InterPro" id="IPR050327">
    <property type="entry name" value="Proton-linked_MCT"/>
</dbReference>
<keyword evidence="1" id="KW-0472">Membrane</keyword>
<dbReference type="AlphaFoldDB" id="A0A9W6TLJ7"/>
<feature type="transmembrane region" description="Helical" evidence="1">
    <location>
        <begin position="722"/>
        <end position="742"/>
    </location>
</feature>
<comment type="caution">
    <text evidence="2">The sequence shown here is derived from an EMBL/GenBank/DDBJ whole genome shotgun (WGS) entry which is preliminary data.</text>
</comment>
<keyword evidence="1" id="KW-1133">Transmembrane helix</keyword>
<evidence type="ECO:0000313" key="2">
    <source>
        <dbReference type="EMBL" id="GMF14630.1"/>
    </source>
</evidence>
<feature type="transmembrane region" description="Helical" evidence="1">
    <location>
        <begin position="946"/>
        <end position="971"/>
    </location>
</feature>
<feature type="transmembrane region" description="Helical" evidence="1">
    <location>
        <begin position="80"/>
        <end position="99"/>
    </location>
</feature>
<feature type="transmembrane region" description="Helical" evidence="1">
    <location>
        <begin position="361"/>
        <end position="380"/>
    </location>
</feature>
<keyword evidence="3" id="KW-1185">Reference proteome</keyword>
<feature type="transmembrane region" description="Helical" evidence="1">
    <location>
        <begin position="664"/>
        <end position="684"/>
    </location>
</feature>
<name>A0A9W6TLJ7_9STRA</name>
<evidence type="ECO:0000313" key="3">
    <source>
        <dbReference type="Proteomes" id="UP001165083"/>
    </source>
</evidence>
<feature type="transmembrane region" description="Helical" evidence="1">
    <location>
        <begin position="754"/>
        <end position="776"/>
    </location>
</feature>
<sequence length="1055" mass="115094">MADPSVQQMTPPVKTCGDKVASVFIKHWTVPDKHRSEEQDAAEAFMVQFCMGSLYSWSVLNNPIDLFIYNDKTKGMAVNAFYIAVGVFGTSTAIMGPWIGRNGPRAGVVLGATAFLLGCIISCISLHAKSIVGLYVGYGIFCGFGSGLCYISPVSALQKWFPDYRGAAAGFAVGGYGAGSVVWGKAYLPFIKATSVPNLFLVIGCVMAFTLYCCAVCLRNPHTGFHVAGLNVHGGKASFVSMEGGKQPSTISYKDIELAADVSSHDTSSKVKKMTLIQAMTSPDFIFMYIMFFANQIYGLIVLSKLSTMCTALFGKTADQGADVVSINGVFNCCGRLLFPLISDMIVRKCNVEHAFARKCLFYYGLASQIVVIAIFPTLIRNESYTAFVLLVFLLTLSYGGGFGTIPCFLTDMFGAFNIGAMHGFILTAWSLGGVAGGLSFNSHYKSAIQNGDTPVDAYVSSIYKILIVVCITGTCIFMVRTNPRDRFEKGYHYSLFGHRVLSITPRETSDSREDLLQSEAPPRQPLTMGVEDPATVDAQPKKTCLRATQEAIAGHWTVPPKYRTAEQDAAEEWLVTCYLGNNRYFSLPCLRFSRWYLFFASFLVQFCIGSLYSWSVFNKPIDLHVYDDNKAGRAVNAFYIAVGVFGTTTAIMGPWIERHGPRAGVVLGTSSFLIGNIIVSIGVHFKAIAAIYIGYGIFCGFGMGLCYISPVSALQKWFPDYRGTAAGFAVGGYGAGSVVWAKVYLPCIDAVGLSSTFILIGCVMAFAMYICAIVLRSPHHEFVVSGLNIHGEAVDEADELIHRGEKVSVLSAHEYESIMTPTAQDVQKIVEPTTATNTLVRKLTLIDAIKTPDFLCMYIMFFGNQLYGLIVLSKLSSMCTDIFNKSADQAADIVSVNGRFILGTIPILMRNDNYTAFVAEVFILTASYGGGFGTIPAFLTDMFGAFNIGAMHGLILTAWSIGGVVGGITFNHTYGNQIADGWEIHEAYIYTVHRIFIIALWFSSSCGRMQQIGLHQDTTSAFLADVSLASKASRSHKKRNHCWKQLNWCMLRGN</sequence>
<feature type="transmembrane region" description="Helical" evidence="1">
    <location>
        <begin position="134"/>
        <end position="154"/>
    </location>
</feature>
<keyword evidence="1" id="KW-0812">Transmembrane</keyword>
<accession>A0A9W6TLJ7</accession>
<feature type="transmembrane region" description="Helical" evidence="1">
    <location>
        <begin position="422"/>
        <end position="442"/>
    </location>
</feature>
<organism evidence="2 3">
    <name type="scientific">Phytophthora lilii</name>
    <dbReference type="NCBI Taxonomy" id="2077276"/>
    <lineage>
        <taxon>Eukaryota</taxon>
        <taxon>Sar</taxon>
        <taxon>Stramenopiles</taxon>
        <taxon>Oomycota</taxon>
        <taxon>Peronosporomycetes</taxon>
        <taxon>Peronosporales</taxon>
        <taxon>Peronosporaceae</taxon>
        <taxon>Phytophthora</taxon>
    </lineage>
</organism>
<feature type="transmembrane region" description="Helical" evidence="1">
    <location>
        <begin position="166"/>
        <end position="187"/>
    </location>
</feature>
<dbReference type="Proteomes" id="UP001165083">
    <property type="component" value="Unassembled WGS sequence"/>
</dbReference>
<protein>
    <submittedName>
        <fullName evidence="2">Unnamed protein product</fullName>
    </submittedName>
</protein>
<dbReference type="OrthoDB" id="410267at2759"/>
<gene>
    <name evidence="2" type="ORF">Plil01_000485000</name>
</gene>
<feature type="transmembrane region" description="Helical" evidence="1">
    <location>
        <begin position="690"/>
        <end position="710"/>
    </location>
</feature>
<proteinExistence type="predicted"/>
<dbReference type="CDD" id="cd17353">
    <property type="entry name" value="MFS_OFA_like"/>
    <property type="match status" value="1"/>
</dbReference>
<feature type="transmembrane region" description="Helical" evidence="1">
    <location>
        <begin position="918"/>
        <end position="940"/>
    </location>
</feature>
<feature type="transmembrane region" description="Helical" evidence="1">
    <location>
        <begin position="285"/>
        <end position="304"/>
    </location>
</feature>
<dbReference type="SUPFAM" id="SSF103473">
    <property type="entry name" value="MFS general substrate transporter"/>
    <property type="match status" value="2"/>
</dbReference>
<dbReference type="PANTHER" id="PTHR11360:SF317">
    <property type="entry name" value="MAJOR FACILITATOR SUPERFAMILY (MFS) PROFILE DOMAIN-CONTAINING PROTEIN-RELATED"/>
    <property type="match status" value="1"/>
</dbReference>
<evidence type="ECO:0000256" key="1">
    <source>
        <dbReference type="SAM" id="Phobius"/>
    </source>
</evidence>
<dbReference type="GO" id="GO:0022857">
    <property type="term" value="F:transmembrane transporter activity"/>
    <property type="evidence" value="ECO:0007669"/>
    <property type="project" value="InterPro"/>
</dbReference>
<feature type="transmembrane region" description="Helical" evidence="1">
    <location>
        <begin position="462"/>
        <end position="480"/>
    </location>
</feature>
<dbReference type="Gene3D" id="1.20.1250.20">
    <property type="entry name" value="MFS general substrate transporter like domains"/>
    <property type="match status" value="3"/>
</dbReference>
<dbReference type="PANTHER" id="PTHR11360">
    <property type="entry name" value="MONOCARBOXYLATE TRANSPORTER"/>
    <property type="match status" value="1"/>
</dbReference>